<evidence type="ECO:0000256" key="3">
    <source>
        <dbReference type="ARBA" id="ARBA00022692"/>
    </source>
</evidence>
<feature type="transmembrane region" description="Helical" evidence="6">
    <location>
        <begin position="72"/>
        <end position="91"/>
    </location>
</feature>
<organism evidence="8 9">
    <name type="scientific">Ornithinimicrobium faecis</name>
    <dbReference type="NCBI Taxonomy" id="2934158"/>
    <lineage>
        <taxon>Bacteria</taxon>
        <taxon>Bacillati</taxon>
        <taxon>Actinomycetota</taxon>
        <taxon>Actinomycetes</taxon>
        <taxon>Micrococcales</taxon>
        <taxon>Ornithinimicrobiaceae</taxon>
        <taxon>Ornithinimicrobium</taxon>
    </lineage>
</organism>
<evidence type="ECO:0000256" key="6">
    <source>
        <dbReference type="SAM" id="Phobius"/>
    </source>
</evidence>
<dbReference type="InterPro" id="IPR000620">
    <property type="entry name" value="EamA_dom"/>
</dbReference>
<evidence type="ECO:0000256" key="4">
    <source>
        <dbReference type="ARBA" id="ARBA00022989"/>
    </source>
</evidence>
<evidence type="ECO:0000313" key="8">
    <source>
        <dbReference type="EMBL" id="USQ81645.1"/>
    </source>
</evidence>
<accession>A0ABY4YYX1</accession>
<dbReference type="Proteomes" id="UP001056455">
    <property type="component" value="Chromosome"/>
</dbReference>
<evidence type="ECO:0000256" key="2">
    <source>
        <dbReference type="ARBA" id="ARBA00007362"/>
    </source>
</evidence>
<evidence type="ECO:0000256" key="1">
    <source>
        <dbReference type="ARBA" id="ARBA00004141"/>
    </source>
</evidence>
<feature type="transmembrane region" description="Helical" evidence="6">
    <location>
        <begin position="217"/>
        <end position="237"/>
    </location>
</feature>
<dbReference type="PANTHER" id="PTHR32322:SF2">
    <property type="entry name" value="EAMA DOMAIN-CONTAINING PROTEIN"/>
    <property type="match status" value="1"/>
</dbReference>
<feature type="transmembrane region" description="Helical" evidence="6">
    <location>
        <begin position="41"/>
        <end position="60"/>
    </location>
</feature>
<reference evidence="8" key="1">
    <citation type="submission" date="2022-06" db="EMBL/GenBank/DDBJ databases">
        <title>Ornithinimicrobium HY1793.</title>
        <authorList>
            <person name="Huang Y."/>
        </authorList>
    </citation>
    <scope>NUCLEOTIDE SEQUENCE</scope>
    <source>
        <strain evidence="8">HY1793</strain>
    </source>
</reference>
<dbReference type="Pfam" id="PF00892">
    <property type="entry name" value="EamA"/>
    <property type="match status" value="2"/>
</dbReference>
<comment type="subcellular location">
    <subcellularLocation>
        <location evidence="1">Membrane</location>
        <topology evidence="1">Multi-pass membrane protein</topology>
    </subcellularLocation>
</comment>
<keyword evidence="5 6" id="KW-0472">Membrane</keyword>
<dbReference type="RefSeq" id="WP_252595181.1">
    <property type="nucleotide sequence ID" value="NZ_CP099489.1"/>
</dbReference>
<feature type="transmembrane region" description="Helical" evidence="6">
    <location>
        <begin position="190"/>
        <end position="211"/>
    </location>
</feature>
<keyword evidence="9" id="KW-1185">Reference proteome</keyword>
<feature type="domain" description="EamA" evidence="7">
    <location>
        <begin position="13"/>
        <end position="143"/>
    </location>
</feature>
<dbReference type="EMBL" id="CP099489">
    <property type="protein sequence ID" value="USQ81645.1"/>
    <property type="molecule type" value="Genomic_DNA"/>
</dbReference>
<protein>
    <submittedName>
        <fullName evidence="8">DMT family transporter</fullName>
    </submittedName>
</protein>
<keyword evidence="4 6" id="KW-1133">Transmembrane helix</keyword>
<gene>
    <name evidence="8" type="ORF">NF556_08360</name>
</gene>
<name>A0ABY4YYX1_9MICO</name>
<proteinExistence type="inferred from homology"/>
<evidence type="ECO:0000259" key="7">
    <source>
        <dbReference type="Pfam" id="PF00892"/>
    </source>
</evidence>
<keyword evidence="3 6" id="KW-0812">Transmembrane</keyword>
<dbReference type="InterPro" id="IPR050638">
    <property type="entry name" value="AA-Vitamin_Transporters"/>
</dbReference>
<evidence type="ECO:0000256" key="5">
    <source>
        <dbReference type="ARBA" id="ARBA00023136"/>
    </source>
</evidence>
<sequence>MKEQGASRDLTWVVALAACFWGTSALMREPLAQVLDAATIVMWEHLVLVLLLLPWLLPALRRWAQAPPRVRVGAIIIGAGSSALATTLFTAAFRLGDPITPQILQKLQPLIAILLAALILGERLRPRFWWFAVPALVGAWLMTFADPFSVAIGDAEAALLALGAATLWGAGTVLGRLVDGHLGPRDTLALRFGFGLPAAAVIVLVSGAGWAMPLKQVPMLLLLALVPGALALALYYVGLRRTAASRATLAELMFPVTSVLVGVTFLDTQLTWSRWLGVAIVVISVTGLVLHEARSRRTSVVQEASAASLT</sequence>
<feature type="transmembrane region" description="Helical" evidence="6">
    <location>
        <begin position="249"/>
        <end position="266"/>
    </location>
</feature>
<dbReference type="SUPFAM" id="SSF103481">
    <property type="entry name" value="Multidrug resistance efflux transporter EmrE"/>
    <property type="match status" value="2"/>
</dbReference>
<feature type="transmembrane region" description="Helical" evidence="6">
    <location>
        <begin position="103"/>
        <end position="121"/>
    </location>
</feature>
<feature type="transmembrane region" description="Helical" evidence="6">
    <location>
        <begin position="272"/>
        <end position="290"/>
    </location>
</feature>
<dbReference type="InterPro" id="IPR037185">
    <property type="entry name" value="EmrE-like"/>
</dbReference>
<feature type="domain" description="EamA" evidence="7">
    <location>
        <begin position="157"/>
        <end position="289"/>
    </location>
</feature>
<comment type="similarity">
    <text evidence="2">Belongs to the EamA transporter family.</text>
</comment>
<dbReference type="PANTHER" id="PTHR32322">
    <property type="entry name" value="INNER MEMBRANE TRANSPORTER"/>
    <property type="match status" value="1"/>
</dbReference>
<dbReference type="Gene3D" id="1.10.3730.20">
    <property type="match status" value="1"/>
</dbReference>
<feature type="transmembrane region" description="Helical" evidence="6">
    <location>
        <begin position="128"/>
        <end position="145"/>
    </location>
</feature>
<evidence type="ECO:0000313" key="9">
    <source>
        <dbReference type="Proteomes" id="UP001056455"/>
    </source>
</evidence>
<feature type="transmembrane region" description="Helical" evidence="6">
    <location>
        <begin position="157"/>
        <end position="178"/>
    </location>
</feature>